<evidence type="ECO:0000256" key="8">
    <source>
        <dbReference type="SAM" id="MobiDB-lite"/>
    </source>
</evidence>
<evidence type="ECO:0000256" key="6">
    <source>
        <dbReference type="ARBA" id="ARBA00023065"/>
    </source>
</evidence>
<keyword evidence="7 9" id="KW-0472">Membrane</keyword>
<accession>A0A8J5QJX7</accession>
<keyword evidence="4 9" id="KW-0812">Transmembrane</keyword>
<evidence type="ECO:0000256" key="2">
    <source>
        <dbReference type="ARBA" id="ARBA00008335"/>
    </source>
</evidence>
<comment type="subcellular location">
    <subcellularLocation>
        <location evidence="1">Endomembrane system</location>
        <topology evidence="1">Multi-pass membrane protein</topology>
    </subcellularLocation>
</comment>
<evidence type="ECO:0000256" key="7">
    <source>
        <dbReference type="ARBA" id="ARBA00023136"/>
    </source>
</evidence>
<feature type="transmembrane region" description="Helical" evidence="9">
    <location>
        <begin position="411"/>
        <end position="431"/>
    </location>
</feature>
<dbReference type="GO" id="GO:0015343">
    <property type="term" value="F:siderophore-iron transmembrane transporter activity"/>
    <property type="evidence" value="ECO:0007669"/>
    <property type="project" value="TreeGrafter"/>
</dbReference>
<dbReference type="GeneID" id="73471464"/>
<feature type="transmembrane region" description="Helical" evidence="9">
    <location>
        <begin position="386"/>
        <end position="405"/>
    </location>
</feature>
<dbReference type="GO" id="GO:0005768">
    <property type="term" value="C:endosome"/>
    <property type="evidence" value="ECO:0007669"/>
    <property type="project" value="TreeGrafter"/>
</dbReference>
<reference evidence="10 11" key="1">
    <citation type="journal article" date="2021" name="DNA Res.">
        <title>Genome analysis of Candida subhashii reveals its hybrid nature and dual mitochondrial genome conformations.</title>
        <authorList>
            <person name="Mixao V."/>
            <person name="Hegedusova E."/>
            <person name="Saus E."/>
            <person name="Pryszcz L.P."/>
            <person name="Cillingova A."/>
            <person name="Nosek J."/>
            <person name="Gabaldon T."/>
        </authorList>
    </citation>
    <scope>NUCLEOTIDE SEQUENCE [LARGE SCALE GENOMIC DNA]</scope>
    <source>
        <strain evidence="10 11">CBS 10753</strain>
    </source>
</reference>
<protein>
    <recommendedName>
        <fullName evidence="12">Siderophore iron transporter 1</fullName>
    </recommendedName>
</protein>
<feature type="transmembrane region" description="Helical" evidence="9">
    <location>
        <begin position="310"/>
        <end position="327"/>
    </location>
</feature>
<dbReference type="GO" id="GO:0005886">
    <property type="term" value="C:plasma membrane"/>
    <property type="evidence" value="ECO:0007669"/>
    <property type="project" value="TreeGrafter"/>
</dbReference>
<keyword evidence="11" id="KW-1185">Reference proteome</keyword>
<feature type="region of interest" description="Disordered" evidence="8">
    <location>
        <begin position="1"/>
        <end position="34"/>
    </location>
</feature>
<evidence type="ECO:0000256" key="4">
    <source>
        <dbReference type="ARBA" id="ARBA00022692"/>
    </source>
</evidence>
<feature type="transmembrane region" description="Helical" evidence="9">
    <location>
        <begin position="151"/>
        <end position="169"/>
    </location>
</feature>
<dbReference type="Proteomes" id="UP000694255">
    <property type="component" value="Unassembled WGS sequence"/>
</dbReference>
<evidence type="ECO:0000313" key="10">
    <source>
        <dbReference type="EMBL" id="KAG7661808.1"/>
    </source>
</evidence>
<keyword evidence="3" id="KW-0813">Transport</keyword>
<evidence type="ECO:0008006" key="12">
    <source>
        <dbReference type="Google" id="ProtNLM"/>
    </source>
</evidence>
<dbReference type="RefSeq" id="XP_049262041.1">
    <property type="nucleotide sequence ID" value="XM_049408646.1"/>
</dbReference>
<evidence type="ECO:0000256" key="3">
    <source>
        <dbReference type="ARBA" id="ARBA00022448"/>
    </source>
</evidence>
<evidence type="ECO:0000256" key="9">
    <source>
        <dbReference type="SAM" id="Phobius"/>
    </source>
</evidence>
<feature type="transmembrane region" description="Helical" evidence="9">
    <location>
        <begin position="560"/>
        <end position="582"/>
    </location>
</feature>
<dbReference type="PANTHER" id="PTHR23501">
    <property type="entry name" value="MAJOR FACILITATOR SUPERFAMILY"/>
    <property type="match status" value="1"/>
</dbReference>
<keyword evidence="6" id="KW-0406">Ion transport</keyword>
<feature type="transmembrane region" description="Helical" evidence="9">
    <location>
        <begin position="483"/>
        <end position="506"/>
    </location>
</feature>
<feature type="compositionally biased region" description="Polar residues" evidence="8">
    <location>
        <begin position="1"/>
        <end position="12"/>
    </location>
</feature>
<feature type="transmembrane region" description="Helical" evidence="9">
    <location>
        <begin position="347"/>
        <end position="374"/>
    </location>
</feature>
<comment type="caution">
    <text evidence="10">The sequence shown here is derived from an EMBL/GenBank/DDBJ whole genome shotgun (WGS) entry which is preliminary data.</text>
</comment>
<dbReference type="OrthoDB" id="2241241at2759"/>
<dbReference type="GO" id="GO:0005774">
    <property type="term" value="C:vacuolar membrane"/>
    <property type="evidence" value="ECO:0007669"/>
    <property type="project" value="TreeGrafter"/>
</dbReference>
<feature type="transmembrane region" description="Helical" evidence="9">
    <location>
        <begin position="278"/>
        <end position="298"/>
    </location>
</feature>
<dbReference type="EMBL" id="JAGSYN010000196">
    <property type="protein sequence ID" value="KAG7661808.1"/>
    <property type="molecule type" value="Genomic_DNA"/>
</dbReference>
<dbReference type="AlphaFoldDB" id="A0A8J5QJX7"/>
<sequence>MSSKTETLSKGGSPSSQSELEEEPQSGHNTKTTTKSIGIRRAELINLQLDSLFWKICFFFSVFLVSYCYVLDGILRRNLQAYATSSYAQHSLLTTITVIRSVVVGASQPAYARISDRYGRFELALVAVMFYTIGTVVQSQAYTIHRYAGGTVLYSLGVRGILFMLQIILADFSTLNWRLAASFIPSLPHIINTWVSGDIMEQVLTKYSWQWGIGMWAFILPCSCIPLAVCYTIMLIKTMKTPAWKELNEESRSLAKYSKLSTKYWRKLSVELFWDLDLMGMLLLVVVLGCVLVPLTLAGGVSSKWAQGHIIAPLVIGILCIPVFVVWEARFAKFPLMPLALMKDRGIWSALCIAILINWIYYLPNSYMYTVVVVGMNASVKAGTRIANLFTFVSVITGFILGLLVSRVRRLKAFIIFGCACWCAALGILLRFRGDNNGIESEFYLNGVIGGLCLMGFGAGFYTNSLQVSMASVTNHEYMSVILSLYYTNYVVGSSIGSSVSGALWTNKMYPTILEKMELLGVEDAPAMAQLAYGSPFSFIVTYAWGTTERMALVLAYAEVQKYLCIVGLALCFPLLIFAFFLRDHRLDSVQSLEAEEGDEDSKTGMVTVNKYDDDVILEKFKKVFKK</sequence>
<gene>
    <name evidence="10" type="ORF">J8A68_004664</name>
</gene>
<dbReference type="FunFam" id="1.20.1250.20:FF:000197">
    <property type="entry name" value="Siderophore iron transporter 1"/>
    <property type="match status" value="1"/>
</dbReference>
<name>A0A8J5QJX7_9ASCO</name>
<feature type="transmembrane region" description="Helical" evidence="9">
    <location>
        <begin position="443"/>
        <end position="463"/>
    </location>
</feature>
<evidence type="ECO:0000313" key="11">
    <source>
        <dbReference type="Proteomes" id="UP000694255"/>
    </source>
</evidence>
<evidence type="ECO:0000256" key="1">
    <source>
        <dbReference type="ARBA" id="ARBA00004127"/>
    </source>
</evidence>
<feature type="transmembrane region" description="Helical" evidence="9">
    <location>
        <begin position="527"/>
        <end position="545"/>
    </location>
</feature>
<keyword evidence="5 9" id="KW-1133">Transmembrane helix</keyword>
<comment type="similarity">
    <text evidence="2">Belongs to the major facilitator superfamily.</text>
</comment>
<evidence type="ECO:0000256" key="5">
    <source>
        <dbReference type="ARBA" id="ARBA00022989"/>
    </source>
</evidence>
<organism evidence="10 11">
    <name type="scientific">[Candida] subhashii</name>
    <dbReference type="NCBI Taxonomy" id="561895"/>
    <lineage>
        <taxon>Eukaryota</taxon>
        <taxon>Fungi</taxon>
        <taxon>Dikarya</taxon>
        <taxon>Ascomycota</taxon>
        <taxon>Saccharomycotina</taxon>
        <taxon>Pichiomycetes</taxon>
        <taxon>Debaryomycetaceae</taxon>
        <taxon>Spathaspora</taxon>
    </lineage>
</organism>
<feature type="transmembrane region" description="Helical" evidence="9">
    <location>
        <begin position="52"/>
        <end position="71"/>
    </location>
</feature>
<proteinExistence type="inferred from homology"/>
<feature type="transmembrane region" description="Helical" evidence="9">
    <location>
        <begin position="216"/>
        <end position="236"/>
    </location>
</feature>
<dbReference type="PANTHER" id="PTHR23501:SF92">
    <property type="entry name" value="GLUTATHIONE EXCHANGER 1-RELATED"/>
    <property type="match status" value="1"/>
</dbReference>